<evidence type="ECO:0000313" key="4">
    <source>
        <dbReference type="Proteomes" id="UP001626550"/>
    </source>
</evidence>
<gene>
    <name evidence="3" type="ORF">Ciccas_012323</name>
</gene>
<comment type="caution">
    <text evidence="3">The sequence shown here is derived from an EMBL/GenBank/DDBJ whole genome shotgun (WGS) entry which is preliminary data.</text>
</comment>
<accession>A0ABD2PPE7</accession>
<feature type="active site" description="Charge relay system" evidence="1">
    <location>
        <position position="185"/>
    </location>
</feature>
<proteinExistence type="predicted"/>
<feature type="non-terminal residue" evidence="3">
    <location>
        <position position="535"/>
    </location>
</feature>
<reference evidence="3 4" key="1">
    <citation type="submission" date="2024-11" db="EMBL/GenBank/DDBJ databases">
        <title>Adaptive evolution of stress response genes in parasites aligns with host niche diversity.</title>
        <authorList>
            <person name="Hahn C."/>
            <person name="Resl P."/>
        </authorList>
    </citation>
    <scope>NUCLEOTIDE SEQUENCE [LARGE SCALE GENOMIC DNA]</scope>
    <source>
        <strain evidence="3">EGGRZ-B1_66</strain>
        <tissue evidence="3">Body</tissue>
    </source>
</reference>
<protein>
    <recommendedName>
        <fullName evidence="2">Amidase domain-containing protein</fullName>
    </recommendedName>
</protein>
<dbReference type="Proteomes" id="UP001626550">
    <property type="component" value="Unassembled WGS sequence"/>
</dbReference>
<feature type="domain" description="Amidase" evidence="2">
    <location>
        <begin position="61"/>
        <end position="535"/>
    </location>
</feature>
<keyword evidence="4" id="KW-1185">Reference proteome</keyword>
<dbReference type="InterPro" id="IPR036928">
    <property type="entry name" value="AS_sf"/>
</dbReference>
<evidence type="ECO:0000256" key="1">
    <source>
        <dbReference type="PIRSR" id="PIRSR001221-1"/>
    </source>
</evidence>
<dbReference type="InterPro" id="IPR052096">
    <property type="entry name" value="Endocannabinoid_amidase"/>
</dbReference>
<dbReference type="PIRSF" id="PIRSF001221">
    <property type="entry name" value="Amidase_fungi"/>
    <property type="match status" value="1"/>
</dbReference>
<dbReference type="EMBL" id="JBJKFK010004258">
    <property type="protein sequence ID" value="KAL3309129.1"/>
    <property type="molecule type" value="Genomic_DNA"/>
</dbReference>
<name>A0ABD2PPE7_9PLAT</name>
<dbReference type="PANTHER" id="PTHR45847">
    <property type="entry name" value="FATTY ACID AMIDE HYDROLASE"/>
    <property type="match status" value="1"/>
</dbReference>
<evidence type="ECO:0000259" key="2">
    <source>
        <dbReference type="Pfam" id="PF01425"/>
    </source>
</evidence>
<dbReference type="Pfam" id="PF01425">
    <property type="entry name" value="Amidase"/>
    <property type="match status" value="1"/>
</dbReference>
<dbReference type="InterPro" id="IPR023631">
    <property type="entry name" value="Amidase_dom"/>
</dbReference>
<dbReference type="PANTHER" id="PTHR45847:SF6">
    <property type="entry name" value="FATTY ACID AMIDE HYDROLASE"/>
    <property type="match status" value="1"/>
</dbReference>
<feature type="active site" description="Charge relay system" evidence="1">
    <location>
        <position position="110"/>
    </location>
</feature>
<sequence length="535" mass="59594">MKQRRQQLFGRKKALLRENKSKLHDQLAIKEVIPDWENVCTLTLRQLTQKVLDKQLSPLQLLTAFQMRCSLLEERNFLSDYLLDAEELAAKCTEKLDKTSPLYGVPVSLKDAFAVSGYDTSIGLIKMSLCPQNRNSVIYETLVDCGAVPFITTSMSQGGFSLTSSSPLFGKQSNAFFEECIPGGSSGGEALALSLDASPIGVGSDIGGSIRFPAAFNGICGLKTTQDRLSREGLISARPIPALKIKPTPGPIGRSVEDLADFMRAVLCKKHFELDSSVVPLKFRESLYLDTEPLKIGYYVTADCKNIVQTVPAVRRAVLESVQILKQLGHDVQEFQVPRPEDSLRLFMKLIFHEGGRNVVDYCKDEYLDDSLVYANRSFKLPRVVRELILPVACRMYGEQIRPSVESSLGLKSSLEAAFLVKQAEDYAREFLQQMTSLDILICPLFTGVVPKKTTPTIVNNASNFYSSLYNLLDFPAGVLCVTRTNEQDVQAAERQAVIYEKEKDKMNRITHSDQSIVNLPVPVQVVGRPFKEEQ</sequence>
<evidence type="ECO:0000313" key="3">
    <source>
        <dbReference type="EMBL" id="KAL3309129.1"/>
    </source>
</evidence>
<dbReference type="AlphaFoldDB" id="A0ABD2PPE7"/>
<organism evidence="3 4">
    <name type="scientific">Cichlidogyrus casuarinus</name>
    <dbReference type="NCBI Taxonomy" id="1844966"/>
    <lineage>
        <taxon>Eukaryota</taxon>
        <taxon>Metazoa</taxon>
        <taxon>Spiralia</taxon>
        <taxon>Lophotrochozoa</taxon>
        <taxon>Platyhelminthes</taxon>
        <taxon>Monogenea</taxon>
        <taxon>Monopisthocotylea</taxon>
        <taxon>Dactylogyridea</taxon>
        <taxon>Ancyrocephalidae</taxon>
        <taxon>Cichlidogyrus</taxon>
    </lineage>
</organism>
<dbReference type="SUPFAM" id="SSF75304">
    <property type="entry name" value="Amidase signature (AS) enzymes"/>
    <property type="match status" value="1"/>
</dbReference>
<feature type="active site" description="Acyl-ester intermediate" evidence="1">
    <location>
        <position position="209"/>
    </location>
</feature>
<dbReference type="Gene3D" id="3.90.1300.10">
    <property type="entry name" value="Amidase signature (AS) domain"/>
    <property type="match status" value="1"/>
</dbReference>